<dbReference type="Pfam" id="PF01124">
    <property type="entry name" value="MAPEG"/>
    <property type="match status" value="1"/>
</dbReference>
<dbReference type="PANTHER" id="PTHR35814">
    <property type="match status" value="1"/>
</dbReference>
<evidence type="ECO:0000256" key="4">
    <source>
        <dbReference type="ARBA" id="ARBA00023136"/>
    </source>
</evidence>
<evidence type="ECO:0000313" key="7">
    <source>
        <dbReference type="Proteomes" id="UP001597215"/>
    </source>
</evidence>
<feature type="transmembrane region" description="Helical" evidence="5">
    <location>
        <begin position="121"/>
        <end position="142"/>
    </location>
</feature>
<dbReference type="Proteomes" id="UP001597215">
    <property type="component" value="Unassembled WGS sequence"/>
</dbReference>
<sequence length="146" mass="15662">MADSTAFQQREDNIMLSLPITLTIAAGAALVNIWLMIRCGQARTKGGVSIGDGGDEFLIRRMRAHANFVESAPFVLVLIAALEATQGSPTWLWYVGIIYIFGRLAHGLGMDGGTFAKGRMVGTLITLLTLLGLAGYALWSVYSKLG</sequence>
<reference evidence="7" key="1">
    <citation type="journal article" date="2019" name="Int. J. Syst. Evol. Microbiol.">
        <title>The Global Catalogue of Microorganisms (GCM) 10K type strain sequencing project: providing services to taxonomists for standard genome sequencing and annotation.</title>
        <authorList>
            <consortium name="The Broad Institute Genomics Platform"/>
            <consortium name="The Broad Institute Genome Sequencing Center for Infectious Disease"/>
            <person name="Wu L."/>
            <person name="Ma J."/>
        </authorList>
    </citation>
    <scope>NUCLEOTIDE SEQUENCE [LARGE SCALE GENOMIC DNA]</scope>
    <source>
        <strain evidence="7">CGMCC 1.12449</strain>
    </source>
</reference>
<organism evidence="6 7">
    <name type="scientific">Sphingorhabdus buctiana</name>
    <dbReference type="NCBI Taxonomy" id="1508805"/>
    <lineage>
        <taxon>Bacteria</taxon>
        <taxon>Pseudomonadati</taxon>
        <taxon>Pseudomonadota</taxon>
        <taxon>Alphaproteobacteria</taxon>
        <taxon>Sphingomonadales</taxon>
        <taxon>Sphingomonadaceae</taxon>
        <taxon>Sphingorhabdus</taxon>
    </lineage>
</organism>
<evidence type="ECO:0000256" key="1">
    <source>
        <dbReference type="ARBA" id="ARBA00004370"/>
    </source>
</evidence>
<evidence type="ECO:0000256" key="3">
    <source>
        <dbReference type="ARBA" id="ARBA00022989"/>
    </source>
</evidence>
<feature type="transmembrane region" description="Helical" evidence="5">
    <location>
        <begin position="14"/>
        <end position="35"/>
    </location>
</feature>
<evidence type="ECO:0000256" key="5">
    <source>
        <dbReference type="SAM" id="Phobius"/>
    </source>
</evidence>
<keyword evidence="4 5" id="KW-0472">Membrane</keyword>
<dbReference type="PANTHER" id="PTHR35814:SF1">
    <property type="entry name" value="GLUTATHIONE S-TRANSFERASE-RELATED"/>
    <property type="match status" value="1"/>
</dbReference>
<dbReference type="SUPFAM" id="SSF161084">
    <property type="entry name" value="MAPEG domain-like"/>
    <property type="match status" value="1"/>
</dbReference>
<feature type="transmembrane region" description="Helical" evidence="5">
    <location>
        <begin position="91"/>
        <end position="109"/>
    </location>
</feature>
<dbReference type="InterPro" id="IPR023352">
    <property type="entry name" value="MAPEG-like_dom_sf"/>
</dbReference>
<dbReference type="Gene3D" id="1.20.120.550">
    <property type="entry name" value="Membrane associated eicosanoid/glutathione metabolism-like domain"/>
    <property type="match status" value="1"/>
</dbReference>
<dbReference type="RefSeq" id="WP_381514767.1">
    <property type="nucleotide sequence ID" value="NZ_JBHUEL010000010.1"/>
</dbReference>
<proteinExistence type="predicted"/>
<evidence type="ECO:0000313" key="6">
    <source>
        <dbReference type="EMBL" id="MFD1767409.1"/>
    </source>
</evidence>
<evidence type="ECO:0000256" key="2">
    <source>
        <dbReference type="ARBA" id="ARBA00022692"/>
    </source>
</evidence>
<comment type="subcellular location">
    <subcellularLocation>
        <location evidence="1">Membrane</location>
    </subcellularLocation>
</comment>
<feature type="transmembrane region" description="Helical" evidence="5">
    <location>
        <begin position="68"/>
        <end position="85"/>
    </location>
</feature>
<dbReference type="InterPro" id="IPR001129">
    <property type="entry name" value="Membr-assoc_MAPEG"/>
</dbReference>
<dbReference type="EMBL" id="JBHUEL010000010">
    <property type="protein sequence ID" value="MFD1767409.1"/>
    <property type="molecule type" value="Genomic_DNA"/>
</dbReference>
<keyword evidence="3 5" id="KW-1133">Transmembrane helix</keyword>
<keyword evidence="2 5" id="KW-0812">Transmembrane</keyword>
<comment type="caution">
    <text evidence="6">The sequence shown here is derived from an EMBL/GenBank/DDBJ whole genome shotgun (WGS) entry which is preliminary data.</text>
</comment>
<name>A0ABW4MGC1_9SPHN</name>
<protein>
    <submittedName>
        <fullName evidence="6">MAPEG family protein</fullName>
    </submittedName>
</protein>
<gene>
    <name evidence="6" type="ORF">ACFSAG_11225</name>
</gene>
<accession>A0ABW4MGC1</accession>
<keyword evidence="7" id="KW-1185">Reference proteome</keyword>